<keyword evidence="1" id="KW-0812">Transmembrane</keyword>
<dbReference type="AlphaFoldDB" id="A0A1G8PC48"/>
<feature type="transmembrane region" description="Helical" evidence="1">
    <location>
        <begin position="86"/>
        <end position="104"/>
    </location>
</feature>
<keyword evidence="1" id="KW-1133">Transmembrane helix</keyword>
<feature type="transmembrane region" description="Helical" evidence="1">
    <location>
        <begin position="30"/>
        <end position="50"/>
    </location>
</feature>
<dbReference type="RefSeq" id="WP_143004622.1">
    <property type="nucleotide sequence ID" value="NZ_FNDZ01000005.1"/>
</dbReference>
<reference evidence="2 3" key="1">
    <citation type="submission" date="2016-10" db="EMBL/GenBank/DDBJ databases">
        <authorList>
            <person name="de Groot N.N."/>
        </authorList>
    </citation>
    <scope>NUCLEOTIDE SEQUENCE [LARGE SCALE GENOMIC DNA]</scope>
    <source>
        <strain evidence="2 3">CGMCC 1.5058</strain>
    </source>
</reference>
<gene>
    <name evidence="2" type="ORF">SAMN05421804_10558</name>
</gene>
<dbReference type="Proteomes" id="UP000183255">
    <property type="component" value="Unassembled WGS sequence"/>
</dbReference>
<accession>A0A1G8PC48</accession>
<keyword evidence="1" id="KW-0472">Membrane</keyword>
<evidence type="ECO:0000313" key="3">
    <source>
        <dbReference type="Proteomes" id="UP000183255"/>
    </source>
</evidence>
<dbReference type="EMBL" id="FNDZ01000005">
    <property type="protein sequence ID" value="SDI90074.1"/>
    <property type="molecule type" value="Genomic_DNA"/>
</dbReference>
<proteinExistence type="predicted"/>
<feature type="transmembrane region" description="Helical" evidence="1">
    <location>
        <begin position="62"/>
        <end position="80"/>
    </location>
</feature>
<protein>
    <submittedName>
        <fullName evidence="2">Uncharacterized protein</fullName>
    </submittedName>
</protein>
<evidence type="ECO:0000256" key="1">
    <source>
        <dbReference type="SAM" id="Phobius"/>
    </source>
</evidence>
<name>A0A1G8PC48_9CLOT</name>
<sequence>MIMLICSLTMMWWCLNLIDNAALEYTYGGAGCFAAAMLYIFSIVTAIAGLRCARKSCKYSWCRTFGYIQLIAGVLLLLPLQFYVAITAPPLVLLTALYLFCVGWREKWTVSEV</sequence>
<evidence type="ECO:0000313" key="2">
    <source>
        <dbReference type="EMBL" id="SDI90074.1"/>
    </source>
</evidence>
<organism evidence="2 3">
    <name type="scientific">Proteiniclasticum ruminis</name>
    <dbReference type="NCBI Taxonomy" id="398199"/>
    <lineage>
        <taxon>Bacteria</taxon>
        <taxon>Bacillati</taxon>
        <taxon>Bacillota</taxon>
        <taxon>Clostridia</taxon>
        <taxon>Eubacteriales</taxon>
        <taxon>Clostridiaceae</taxon>
        <taxon>Proteiniclasticum</taxon>
    </lineage>
</organism>